<dbReference type="AlphaFoldDB" id="M1DLB4"/>
<dbReference type="Pfam" id="PF04770">
    <property type="entry name" value="ZF-HD_dimer"/>
    <property type="match status" value="1"/>
</dbReference>
<reference evidence="5" key="2">
    <citation type="submission" date="2015-06" db="UniProtKB">
        <authorList>
            <consortium name="EnsemblPlants"/>
        </authorList>
    </citation>
    <scope>IDENTIFICATION</scope>
    <source>
        <strain evidence="5">DM1-3 516 R44</strain>
    </source>
</reference>
<dbReference type="GO" id="GO:0008270">
    <property type="term" value="F:zinc ion binding"/>
    <property type="evidence" value="ECO:0007669"/>
    <property type="project" value="UniProtKB-KW"/>
</dbReference>
<proteinExistence type="predicted"/>
<dbReference type="Gramene" id="PGSC0003DMT400090846">
    <property type="protein sequence ID" value="PGSC0003DMT400090846"/>
    <property type="gene ID" value="PGSC0003DMG400040417"/>
</dbReference>
<dbReference type="GO" id="GO:0006355">
    <property type="term" value="P:regulation of DNA-templated transcription"/>
    <property type="evidence" value="ECO:0000318"/>
    <property type="project" value="GO_Central"/>
</dbReference>
<evidence type="ECO:0000256" key="3">
    <source>
        <dbReference type="ARBA" id="ARBA00022833"/>
    </source>
</evidence>
<protein>
    <submittedName>
        <fullName evidence="5">ZF-HD homeobox protein</fullName>
    </submittedName>
</protein>
<organism evidence="5 6">
    <name type="scientific">Solanum tuberosum</name>
    <name type="common">Potato</name>
    <dbReference type="NCBI Taxonomy" id="4113"/>
    <lineage>
        <taxon>Eukaryota</taxon>
        <taxon>Viridiplantae</taxon>
        <taxon>Streptophyta</taxon>
        <taxon>Embryophyta</taxon>
        <taxon>Tracheophyta</taxon>
        <taxon>Spermatophyta</taxon>
        <taxon>Magnoliopsida</taxon>
        <taxon>eudicotyledons</taxon>
        <taxon>Gunneridae</taxon>
        <taxon>Pentapetalae</taxon>
        <taxon>asterids</taxon>
        <taxon>lamiids</taxon>
        <taxon>Solanales</taxon>
        <taxon>Solanaceae</taxon>
        <taxon>Solanoideae</taxon>
        <taxon>Solaneae</taxon>
        <taxon>Solanum</taxon>
    </lineage>
</organism>
<keyword evidence="6" id="KW-1185">Reference proteome</keyword>
<dbReference type="PROSITE" id="PS51523">
    <property type="entry name" value="ZF_HD_DIMER"/>
    <property type="match status" value="1"/>
</dbReference>
<dbReference type="HOGENOM" id="CLU_167180_0_0_1"/>
<dbReference type="GO" id="GO:0005634">
    <property type="term" value="C:nucleus"/>
    <property type="evidence" value="ECO:0000318"/>
    <property type="project" value="GO_Central"/>
</dbReference>
<keyword evidence="3" id="KW-0862">Zinc</keyword>
<sequence>MANNSRSNPSGDMIIKYGICLKNHATNFGDYSVDGCREFVKKGDDGTKEEYICANCGCFRSFHRMNSQSLYRPPILRSLFFHPHVNPHGCGNAPVSFHPFMNRFVPVQYIRRPVFYFYYYP</sequence>
<dbReference type="GO" id="GO:0003700">
    <property type="term" value="F:DNA-binding transcription factor activity"/>
    <property type="evidence" value="ECO:0000318"/>
    <property type="project" value="GO_Central"/>
</dbReference>
<evidence type="ECO:0000256" key="1">
    <source>
        <dbReference type="ARBA" id="ARBA00022723"/>
    </source>
</evidence>
<evidence type="ECO:0000256" key="2">
    <source>
        <dbReference type="ARBA" id="ARBA00022771"/>
    </source>
</evidence>
<accession>M1DLB4</accession>
<reference evidence="6" key="1">
    <citation type="journal article" date="2011" name="Nature">
        <title>Genome sequence and analysis of the tuber crop potato.</title>
        <authorList>
            <consortium name="The Potato Genome Sequencing Consortium"/>
        </authorList>
    </citation>
    <scope>NUCLEOTIDE SEQUENCE [LARGE SCALE GENOMIC DNA]</scope>
    <source>
        <strain evidence="6">cv. DM1-3 516 R44</strain>
    </source>
</reference>
<dbReference type="PANTHER" id="PTHR31948:SF148">
    <property type="entry name" value="MINI ZINC FINGER PROTEIN 3"/>
    <property type="match status" value="1"/>
</dbReference>
<dbReference type="NCBIfam" id="TIGR01566">
    <property type="entry name" value="ZF_HD_prot_N"/>
    <property type="match status" value="1"/>
</dbReference>
<feature type="domain" description="ZF-HD dimerization-type" evidence="4">
    <location>
        <begin position="17"/>
        <end position="66"/>
    </location>
</feature>
<dbReference type="PANTHER" id="PTHR31948">
    <property type="entry name" value="ZINC-FINGER HOMEODOMAIN PROTEIN 2"/>
    <property type="match status" value="1"/>
</dbReference>
<evidence type="ECO:0000313" key="5">
    <source>
        <dbReference type="EnsemblPlants" id="PGSC0003DMT400090846"/>
    </source>
</evidence>
<dbReference type="PaxDb" id="4113-PGSC0003DMT400090846"/>
<dbReference type="InterPro" id="IPR006456">
    <property type="entry name" value="ZF_HD_homeobox_Cys/His_dimer"/>
</dbReference>
<dbReference type="EnsemblPlants" id="PGSC0003DMT400090846">
    <property type="protein sequence ID" value="PGSC0003DMT400090846"/>
    <property type="gene ID" value="PGSC0003DMG400040417"/>
</dbReference>
<dbReference type="InParanoid" id="M1DLB4"/>
<dbReference type="GO" id="GO:0000976">
    <property type="term" value="F:transcription cis-regulatory region binding"/>
    <property type="evidence" value="ECO:0000318"/>
    <property type="project" value="GO_Central"/>
</dbReference>
<keyword evidence="1" id="KW-0479">Metal-binding</keyword>
<name>M1DLB4_SOLTU</name>
<dbReference type="Proteomes" id="UP000011115">
    <property type="component" value="Unassembled WGS sequence"/>
</dbReference>
<dbReference type="OMA" id="HPHGREN"/>
<evidence type="ECO:0000313" key="6">
    <source>
        <dbReference type="Proteomes" id="UP000011115"/>
    </source>
</evidence>
<keyword evidence="2" id="KW-0863">Zinc-finger</keyword>
<evidence type="ECO:0000259" key="4">
    <source>
        <dbReference type="PROSITE" id="PS51523"/>
    </source>
</evidence>